<organism evidence="2 3">
    <name type="scientific">Nocardioides marinisabuli</name>
    <dbReference type="NCBI Taxonomy" id="419476"/>
    <lineage>
        <taxon>Bacteria</taxon>
        <taxon>Bacillati</taxon>
        <taxon>Actinomycetota</taxon>
        <taxon>Actinomycetes</taxon>
        <taxon>Propionibacteriales</taxon>
        <taxon>Nocardioidaceae</taxon>
        <taxon>Nocardioides</taxon>
    </lineage>
</organism>
<dbReference type="AlphaFoldDB" id="A0A7Y9F135"/>
<reference evidence="2 3" key="1">
    <citation type="submission" date="2020-07" db="EMBL/GenBank/DDBJ databases">
        <title>Sequencing the genomes of 1000 actinobacteria strains.</title>
        <authorList>
            <person name="Klenk H.-P."/>
        </authorList>
    </citation>
    <scope>NUCLEOTIDE SEQUENCE [LARGE SCALE GENOMIC DNA]</scope>
    <source>
        <strain evidence="2 3">DSM 18965</strain>
    </source>
</reference>
<dbReference type="Proteomes" id="UP000516957">
    <property type="component" value="Unassembled WGS sequence"/>
</dbReference>
<dbReference type="EMBL" id="JACCBE010000001">
    <property type="protein sequence ID" value="NYD57647.1"/>
    <property type="molecule type" value="Genomic_DNA"/>
</dbReference>
<sequence length="176" mass="19248">MDLVALGSADLDHATRAGLRALWDLAFPEGFSDEDEAHAYGGVHVLVRADGDPVAHASAVPRRIRFGPTWHTVAYVEAVATHPAHRGRGLGRAVMQRLHDEIAGRWPVAMLSTGSATGFYERLGWERWQGTSYTRTPTGTVADGEQDGLMILRLDPLLVPDLRVDVVCEDRPGDAW</sequence>
<keyword evidence="3" id="KW-1185">Reference proteome</keyword>
<dbReference type="RefSeq" id="WP_179615383.1">
    <property type="nucleotide sequence ID" value="NZ_CP059163.1"/>
</dbReference>
<keyword evidence="2" id="KW-0012">Acyltransferase</keyword>
<protein>
    <submittedName>
        <fullName evidence="2">Aminoglycoside 2'-N-acetyltransferase I</fullName>
        <ecNumber evidence="2">2.3.1.59</ecNumber>
    </submittedName>
</protein>
<dbReference type="PROSITE" id="PS51186">
    <property type="entry name" value="GNAT"/>
    <property type="match status" value="1"/>
</dbReference>
<dbReference type="SUPFAM" id="SSF55729">
    <property type="entry name" value="Acyl-CoA N-acyltransferases (Nat)"/>
    <property type="match status" value="1"/>
</dbReference>
<keyword evidence="2" id="KW-0808">Transferase</keyword>
<evidence type="ECO:0000313" key="3">
    <source>
        <dbReference type="Proteomes" id="UP000516957"/>
    </source>
</evidence>
<feature type="domain" description="N-acetyltransferase" evidence="1">
    <location>
        <begin position="1"/>
        <end position="155"/>
    </location>
</feature>
<evidence type="ECO:0000313" key="2">
    <source>
        <dbReference type="EMBL" id="NYD57647.1"/>
    </source>
</evidence>
<dbReference type="CDD" id="cd04301">
    <property type="entry name" value="NAT_SF"/>
    <property type="match status" value="1"/>
</dbReference>
<dbReference type="InterPro" id="IPR000182">
    <property type="entry name" value="GNAT_dom"/>
</dbReference>
<gene>
    <name evidence="2" type="ORF">BKA08_001885</name>
</gene>
<accession>A0A7Y9F135</accession>
<dbReference type="GO" id="GO:0047921">
    <property type="term" value="F:aminoglycoside 2'-N-acetyltransferase activity"/>
    <property type="evidence" value="ECO:0007669"/>
    <property type="project" value="UniProtKB-EC"/>
</dbReference>
<dbReference type="Pfam" id="PF13527">
    <property type="entry name" value="Acetyltransf_9"/>
    <property type="match status" value="1"/>
</dbReference>
<dbReference type="EC" id="2.3.1.59" evidence="2"/>
<name>A0A7Y9F135_9ACTN</name>
<dbReference type="InterPro" id="IPR016181">
    <property type="entry name" value="Acyl_CoA_acyltransferase"/>
</dbReference>
<dbReference type="Gene3D" id="3.40.630.30">
    <property type="match status" value="1"/>
</dbReference>
<proteinExistence type="predicted"/>
<comment type="caution">
    <text evidence="2">The sequence shown here is derived from an EMBL/GenBank/DDBJ whole genome shotgun (WGS) entry which is preliminary data.</text>
</comment>
<evidence type="ECO:0000259" key="1">
    <source>
        <dbReference type="PROSITE" id="PS51186"/>
    </source>
</evidence>